<gene>
    <name evidence="2" type="ORF">EDD54_4486</name>
</gene>
<comment type="caution">
    <text evidence="2">The sequence shown here is derived from an EMBL/GenBank/DDBJ whole genome shotgun (WGS) entry which is preliminary data.</text>
</comment>
<evidence type="ECO:0000313" key="2">
    <source>
        <dbReference type="EMBL" id="TDP81153.1"/>
    </source>
</evidence>
<keyword evidence="3" id="KW-1185">Reference proteome</keyword>
<dbReference type="AlphaFoldDB" id="A0A4R6R5I4"/>
<feature type="domain" description="Immunity protein 63" evidence="1">
    <location>
        <begin position="43"/>
        <end position="123"/>
    </location>
</feature>
<dbReference type="Proteomes" id="UP000294547">
    <property type="component" value="Unassembled WGS sequence"/>
</dbReference>
<dbReference type="RefSeq" id="WP_126542029.1">
    <property type="nucleotide sequence ID" value="NZ_BSPM01000003.1"/>
</dbReference>
<dbReference type="Pfam" id="PF15599">
    <property type="entry name" value="Imm63"/>
    <property type="match status" value="1"/>
</dbReference>
<protein>
    <submittedName>
        <fullName evidence="2">Immunity protein 63 of polymorphic toxin system</fullName>
    </submittedName>
</protein>
<evidence type="ECO:0000259" key="1">
    <source>
        <dbReference type="Pfam" id="PF15599"/>
    </source>
</evidence>
<evidence type="ECO:0000313" key="3">
    <source>
        <dbReference type="Proteomes" id="UP000294547"/>
    </source>
</evidence>
<organism evidence="2 3">
    <name type="scientific">Oharaeibacter diazotrophicus</name>
    <dbReference type="NCBI Taxonomy" id="1920512"/>
    <lineage>
        <taxon>Bacteria</taxon>
        <taxon>Pseudomonadati</taxon>
        <taxon>Pseudomonadota</taxon>
        <taxon>Alphaproteobacteria</taxon>
        <taxon>Hyphomicrobiales</taxon>
        <taxon>Pleomorphomonadaceae</taxon>
        <taxon>Oharaeibacter</taxon>
    </lineage>
</organism>
<dbReference type="EMBL" id="SNXY01000013">
    <property type="protein sequence ID" value="TDP81153.1"/>
    <property type="molecule type" value="Genomic_DNA"/>
</dbReference>
<sequence>MKRAGDLETVRRRAEHYAARIGIRDFVIPTEPRGDGSPYLEIDEDYNFVFEERGVERRRWKTKDIEELMYWIFKVVISDIAGRFELLNRRTGEDPRRQWFSKQEELLGLASEAWAARKAKEHQAILARSPFRDDIG</sequence>
<proteinExistence type="predicted"/>
<dbReference type="OrthoDB" id="5197199at2"/>
<name>A0A4R6R5I4_9HYPH</name>
<reference evidence="2 3" key="1">
    <citation type="submission" date="2019-03" db="EMBL/GenBank/DDBJ databases">
        <title>Genomic Encyclopedia of Type Strains, Phase IV (KMG-IV): sequencing the most valuable type-strain genomes for metagenomic binning, comparative biology and taxonomic classification.</title>
        <authorList>
            <person name="Goeker M."/>
        </authorList>
    </citation>
    <scope>NUCLEOTIDE SEQUENCE [LARGE SCALE GENOMIC DNA]</scope>
    <source>
        <strain evidence="2 3">DSM 102969</strain>
    </source>
</reference>
<dbReference type="GeneID" id="39489735"/>
<dbReference type="InterPro" id="IPR028952">
    <property type="entry name" value="Imm63"/>
</dbReference>
<accession>A0A4R6R5I4</accession>